<organism evidence="2 3">
    <name type="scientific">Clonorchis sinensis</name>
    <name type="common">Chinese liver fluke</name>
    <dbReference type="NCBI Taxonomy" id="79923"/>
    <lineage>
        <taxon>Eukaryota</taxon>
        <taxon>Metazoa</taxon>
        <taxon>Spiralia</taxon>
        <taxon>Lophotrochozoa</taxon>
        <taxon>Platyhelminthes</taxon>
        <taxon>Trematoda</taxon>
        <taxon>Digenea</taxon>
        <taxon>Opisthorchiida</taxon>
        <taxon>Opisthorchiata</taxon>
        <taxon>Opisthorchiidae</taxon>
        <taxon>Clonorchis</taxon>
    </lineage>
</organism>
<evidence type="ECO:0000313" key="3">
    <source>
        <dbReference type="Proteomes" id="UP000008909"/>
    </source>
</evidence>
<dbReference type="AlphaFoldDB" id="G7YMC5"/>
<feature type="transmembrane region" description="Helical" evidence="1">
    <location>
        <begin position="21"/>
        <end position="45"/>
    </location>
</feature>
<reference evidence="2" key="1">
    <citation type="journal article" date="2011" name="Genome Biol.">
        <title>The draft genome of the carcinogenic human liver fluke Clonorchis sinensis.</title>
        <authorList>
            <person name="Wang X."/>
            <person name="Chen W."/>
            <person name="Huang Y."/>
            <person name="Sun J."/>
            <person name="Men J."/>
            <person name="Liu H."/>
            <person name="Luo F."/>
            <person name="Guo L."/>
            <person name="Lv X."/>
            <person name="Deng C."/>
            <person name="Zhou C."/>
            <person name="Fan Y."/>
            <person name="Li X."/>
            <person name="Huang L."/>
            <person name="Hu Y."/>
            <person name="Liang C."/>
            <person name="Hu X."/>
            <person name="Xu J."/>
            <person name="Yu X."/>
        </authorList>
    </citation>
    <scope>NUCLEOTIDE SEQUENCE [LARGE SCALE GENOMIC DNA]</scope>
    <source>
        <strain evidence="2">Henan</strain>
    </source>
</reference>
<evidence type="ECO:0000313" key="2">
    <source>
        <dbReference type="EMBL" id="GAA54106.1"/>
    </source>
</evidence>
<dbReference type="Proteomes" id="UP000008909">
    <property type="component" value="Unassembled WGS sequence"/>
</dbReference>
<name>G7YMC5_CLOSI</name>
<proteinExistence type="predicted"/>
<sequence length="346" mass="39081">MGLTEVADRIFGRRFDTSKWPYLRIMIAVATHEALGLGILVGFWVGCYKFQPLRQIIYRAPDPIRASYDRCQAHTSRIISEISNDLHVWWMRTESNIVRILNVREQSNISISEVSETYDIVLIFEEEEKAQVFLDELTKVIPSFGMHFAPKKCKLVEKDTELDGYDGCSGSLRGYLEMLRYTVLTSFETVFPRSAAHPNELWISSRTAALIEARNSTSCNKRRLWRAHIPHMPNSKELEDRYSAGGARKPRNEGICNGNVPPPTAVRAASLQQKVRNYVPYIPKSSVNEAWHLEPLYGKFAVFRTVDGGDGAKAYVVHLATCAILKKARRKVDGVSACVDDGRAIG</sequence>
<gene>
    <name evidence="2" type="ORF">CLF_112185</name>
</gene>
<protein>
    <submittedName>
        <fullName evidence="2">Uncharacterized protein</fullName>
    </submittedName>
</protein>
<keyword evidence="1" id="KW-0472">Membrane</keyword>
<accession>G7YMC5</accession>
<keyword evidence="3" id="KW-1185">Reference proteome</keyword>
<evidence type="ECO:0000256" key="1">
    <source>
        <dbReference type="SAM" id="Phobius"/>
    </source>
</evidence>
<keyword evidence="1" id="KW-0812">Transmembrane</keyword>
<dbReference type="EMBL" id="DF143725">
    <property type="protein sequence ID" value="GAA54106.1"/>
    <property type="molecule type" value="Genomic_DNA"/>
</dbReference>
<keyword evidence="1" id="KW-1133">Transmembrane helix</keyword>
<reference key="2">
    <citation type="submission" date="2011-10" db="EMBL/GenBank/DDBJ databases">
        <title>The genome and transcriptome sequence of Clonorchis sinensis provide insights into the carcinogenic liver fluke.</title>
        <authorList>
            <person name="Wang X."/>
            <person name="Huang Y."/>
            <person name="Chen W."/>
            <person name="Liu H."/>
            <person name="Guo L."/>
            <person name="Chen Y."/>
            <person name="Luo F."/>
            <person name="Zhou W."/>
            <person name="Sun J."/>
            <person name="Mao Q."/>
            <person name="Liang P."/>
            <person name="Zhou C."/>
            <person name="Tian Y."/>
            <person name="Men J."/>
            <person name="Lv X."/>
            <person name="Huang L."/>
            <person name="Zhou J."/>
            <person name="Hu Y."/>
            <person name="Li R."/>
            <person name="Zhang F."/>
            <person name="Lei H."/>
            <person name="Li X."/>
            <person name="Hu X."/>
            <person name="Liang C."/>
            <person name="Xu J."/>
            <person name="Wu Z."/>
            <person name="Yu X."/>
        </authorList>
    </citation>
    <scope>NUCLEOTIDE SEQUENCE</scope>
    <source>
        <strain>Henan</strain>
    </source>
</reference>